<dbReference type="EMBL" id="JANBQF010001101">
    <property type="protein sequence ID" value="KAJ1998034.1"/>
    <property type="molecule type" value="Genomic_DNA"/>
</dbReference>
<reference evidence="1" key="1">
    <citation type="submission" date="2022-07" db="EMBL/GenBank/DDBJ databases">
        <title>Phylogenomic reconstructions and comparative analyses of Kickxellomycotina fungi.</title>
        <authorList>
            <person name="Reynolds N.K."/>
            <person name="Stajich J.E."/>
            <person name="Barry K."/>
            <person name="Grigoriev I.V."/>
            <person name="Crous P."/>
            <person name="Smith M.E."/>
        </authorList>
    </citation>
    <scope>NUCLEOTIDE SEQUENCE</scope>
    <source>
        <strain evidence="1">IMI 214461</strain>
    </source>
</reference>
<evidence type="ECO:0000313" key="2">
    <source>
        <dbReference type="Proteomes" id="UP001150907"/>
    </source>
</evidence>
<organism evidence="1 2">
    <name type="scientific">Coemansia thaxteri</name>
    <dbReference type="NCBI Taxonomy" id="2663907"/>
    <lineage>
        <taxon>Eukaryota</taxon>
        <taxon>Fungi</taxon>
        <taxon>Fungi incertae sedis</taxon>
        <taxon>Zoopagomycota</taxon>
        <taxon>Kickxellomycotina</taxon>
        <taxon>Kickxellomycetes</taxon>
        <taxon>Kickxellales</taxon>
        <taxon>Kickxellaceae</taxon>
        <taxon>Coemansia</taxon>
    </lineage>
</organism>
<dbReference type="Proteomes" id="UP001150907">
    <property type="component" value="Unassembled WGS sequence"/>
</dbReference>
<accession>A0A9W8B8E2</accession>
<proteinExistence type="predicted"/>
<dbReference type="OrthoDB" id="5576156at2759"/>
<gene>
    <name evidence="1" type="ORF">H4R26_005609</name>
</gene>
<keyword evidence="2" id="KW-1185">Reference proteome</keyword>
<name>A0A9W8B8E2_9FUNG</name>
<dbReference type="AlphaFoldDB" id="A0A9W8B8E2"/>
<protein>
    <submittedName>
        <fullName evidence="1">Uncharacterized protein</fullName>
    </submittedName>
</protein>
<sequence length="127" mass="14025">MTPNIQVFVTELGLEGIVPVAMHRVARRLTDTEHLLRDFLDLYVRDELMAMPLVSHLAAANPAALAEMCARNVSLIAHRASQLATLLPAKDVLDKELSPMQPLLRLLADAVAPANLSQMDFVWMPCL</sequence>
<comment type="caution">
    <text evidence="1">The sequence shown here is derived from an EMBL/GenBank/DDBJ whole genome shotgun (WGS) entry which is preliminary data.</text>
</comment>
<evidence type="ECO:0000313" key="1">
    <source>
        <dbReference type="EMBL" id="KAJ1998034.1"/>
    </source>
</evidence>